<evidence type="ECO:0000313" key="1">
    <source>
        <dbReference type="EMBL" id="MFC3998570.1"/>
    </source>
</evidence>
<dbReference type="SUPFAM" id="SSF48239">
    <property type="entry name" value="Terpenoid cyclases/Protein prenyltransferases"/>
    <property type="match status" value="1"/>
</dbReference>
<evidence type="ECO:0000313" key="2">
    <source>
        <dbReference type="Proteomes" id="UP001595847"/>
    </source>
</evidence>
<dbReference type="InterPro" id="IPR008930">
    <property type="entry name" value="Terpenoid_cyclase/PrenylTrfase"/>
</dbReference>
<accession>A0ABV8FR50</accession>
<protein>
    <submittedName>
        <fullName evidence="1">Prenyltransferase</fullName>
    </submittedName>
</protein>
<sequence>MTMVTSEALRTAEHFISRNARLIDRHRFAYHFQSGPTGPIHTALESYRNIDGGYGNGLEPDIRGHGSQPAAVEFALRYLDELGPLPKALSAGICRYLTSVSHPNGGVPWVLPSVRHTEAAPRWRAADDFGGALHPTAAIAGLLHKRHISGAWRDRATAFCWTRIGALHWTDPAEAIAVTTFLQHAPDRRRAEAEFARLAPMIRAVIELDPDATGHAHKPLDIATAPELMARRLFTDAEIAKHLDALERRQLPDGGWDVEGDCWTDSARADWRGILTIHNLLVLRAYGRVASGPPA</sequence>
<keyword evidence="2" id="KW-1185">Reference proteome</keyword>
<gene>
    <name evidence="1" type="ORF">ACFOVU_21780</name>
</gene>
<reference evidence="2" key="1">
    <citation type="journal article" date="2019" name="Int. J. Syst. Evol. Microbiol.">
        <title>The Global Catalogue of Microorganisms (GCM) 10K type strain sequencing project: providing services to taxonomists for standard genome sequencing and annotation.</title>
        <authorList>
            <consortium name="The Broad Institute Genomics Platform"/>
            <consortium name="The Broad Institute Genome Sequencing Center for Infectious Disease"/>
            <person name="Wu L."/>
            <person name="Ma J."/>
        </authorList>
    </citation>
    <scope>NUCLEOTIDE SEQUENCE [LARGE SCALE GENOMIC DNA]</scope>
    <source>
        <strain evidence="2">TBRC 1826</strain>
    </source>
</reference>
<comment type="caution">
    <text evidence="1">The sequence shown here is derived from an EMBL/GenBank/DDBJ whole genome shotgun (WGS) entry which is preliminary data.</text>
</comment>
<dbReference type="Proteomes" id="UP001595847">
    <property type="component" value="Unassembled WGS sequence"/>
</dbReference>
<organism evidence="1 2">
    <name type="scientific">Nocardiopsis sediminis</name>
    <dbReference type="NCBI Taxonomy" id="1778267"/>
    <lineage>
        <taxon>Bacteria</taxon>
        <taxon>Bacillati</taxon>
        <taxon>Actinomycetota</taxon>
        <taxon>Actinomycetes</taxon>
        <taxon>Streptosporangiales</taxon>
        <taxon>Nocardiopsidaceae</taxon>
        <taxon>Nocardiopsis</taxon>
    </lineage>
</organism>
<dbReference type="EMBL" id="JBHSBH010000014">
    <property type="protein sequence ID" value="MFC3998570.1"/>
    <property type="molecule type" value="Genomic_DNA"/>
</dbReference>
<proteinExistence type="predicted"/>
<name>A0ABV8FR50_9ACTN</name>
<dbReference type="RefSeq" id="WP_378536528.1">
    <property type="nucleotide sequence ID" value="NZ_JBHSBH010000014.1"/>
</dbReference>